<dbReference type="GO" id="GO:0030246">
    <property type="term" value="F:carbohydrate binding"/>
    <property type="evidence" value="ECO:0007669"/>
    <property type="project" value="InterPro"/>
</dbReference>
<dbReference type="GO" id="GO:0004559">
    <property type="term" value="F:alpha-mannosidase activity"/>
    <property type="evidence" value="ECO:0007669"/>
    <property type="project" value="InterPro"/>
</dbReference>
<evidence type="ECO:0000256" key="4">
    <source>
        <dbReference type="ARBA" id="ARBA00023295"/>
    </source>
</evidence>
<dbReference type="InterPro" id="IPR000602">
    <property type="entry name" value="Glyco_hydro_38_N"/>
</dbReference>
<evidence type="ECO:0000313" key="7">
    <source>
        <dbReference type="Proteomes" id="UP000334019"/>
    </source>
</evidence>
<sequence length="893" mass="96767">MARQVSVVPHTHWDREWYLPFQTFRAKLVGLLDELLPRLERDPSYAHFLLDGQMAVVDDHLAIRPEAEPVLQRLAATGRVAMGPWYVLMDEFLVSGETIVRNLQAGRRRADHFGGAMEVGYLPDMFGHVAQMPQILRQFGLEHAVVWRGTPSAVDRTGFWWRAPDGSTVRAEYTPQGYGNGAALPDDAKDLVERIREFDETHRALIGDAPVLWMNGTDHQVPFPTLGAVVAAANELQDDYQLVVRSLSDHLAAAPTEGLPTWEGELRSGSRANLLMGVASNRVDVKQAAARAERGLERLAEPLAALVEDAGLAPWPRTLLELAWHEVILSSAHDSICACSIDPVVDAVLVRLREATDVAHAVVDAGLHAIGQALAAPGVVVVNTVARPRAGLVELDLPGTAPDDDPRLQVLDEVPARSLALRVTRADAPTVVERELDIHLGVHGVEIDEAADGTLDVTIHADPANRSAPTYGWVARQLTSLAAADPDAEVRIWVEQPPRHRALVRTPEVPGLAWAPWSPRGDVDPVTVAADGLLLSNGSVVVEIDPADGTFALDGHRGLGRLVDDGDEGDTYNYSPPARQSVVDAPTEVVVEVLERGPLRARVAIDARYPWPERIDDGARVGEVPTALRTTLELRAGERFVRIATSLENRSRDHRLRVHLPLPEPAATSQAECAFAVVERGLTAEGGPTERGIPTFPSRRFVRAGGLTVVHEGLLEYELVDVDGDPAAPDARARTLALTLLRCTGWLSRPPMAYRPLPAGPVVETPGAQVQGRHELHWAVSAADVDPYVMADDVLVPLLVARGDGGGHLPDRHQLLSTSGAEVSAVLGGAERTRVRVVNPWTEATEVDLGDRAAWIEDLRGQVLERVDGTFTLPAGRIATLSLDPRSGDQPND</sequence>
<dbReference type="SUPFAM" id="SSF74650">
    <property type="entry name" value="Galactose mutarotase-like"/>
    <property type="match status" value="1"/>
</dbReference>
<evidence type="ECO:0000256" key="3">
    <source>
        <dbReference type="ARBA" id="ARBA00022801"/>
    </source>
</evidence>
<dbReference type="InterPro" id="IPR027291">
    <property type="entry name" value="Glyco_hydro_38_N_sf"/>
</dbReference>
<keyword evidence="7" id="KW-1185">Reference proteome</keyword>
<comment type="similarity">
    <text evidence="1">Belongs to the glycosyl hydrolase 38 family.</text>
</comment>
<dbReference type="InterPro" id="IPR015341">
    <property type="entry name" value="Glyco_hydro_38_cen"/>
</dbReference>
<gene>
    <name evidence="6" type="ORF">GH723_06270</name>
</gene>
<proteinExistence type="inferred from homology"/>
<accession>A0A5Q2RL10</accession>
<dbReference type="GO" id="GO:0046872">
    <property type="term" value="F:metal ion binding"/>
    <property type="evidence" value="ECO:0007669"/>
    <property type="project" value="UniProtKB-KW"/>
</dbReference>
<organism evidence="6 7">
    <name type="scientific">Actinomarinicola tropica</name>
    <dbReference type="NCBI Taxonomy" id="2789776"/>
    <lineage>
        <taxon>Bacteria</taxon>
        <taxon>Bacillati</taxon>
        <taxon>Actinomycetota</taxon>
        <taxon>Acidimicrobiia</taxon>
        <taxon>Acidimicrobiales</taxon>
        <taxon>Iamiaceae</taxon>
        <taxon>Actinomarinicola</taxon>
    </lineage>
</organism>
<dbReference type="EMBL" id="CP045851">
    <property type="protein sequence ID" value="QGG94747.1"/>
    <property type="molecule type" value="Genomic_DNA"/>
</dbReference>
<dbReference type="KEGG" id="atq:GH723_06270"/>
<feature type="domain" description="Glycoside hydrolase family 38 central" evidence="5">
    <location>
        <begin position="273"/>
        <end position="352"/>
    </location>
</feature>
<protein>
    <submittedName>
        <fullName evidence="6">Alpha-mannosidase</fullName>
    </submittedName>
</protein>
<evidence type="ECO:0000259" key="5">
    <source>
        <dbReference type="SMART" id="SM00872"/>
    </source>
</evidence>
<dbReference type="AlphaFoldDB" id="A0A5Q2RL10"/>
<dbReference type="Pfam" id="PF07748">
    <property type="entry name" value="Glyco_hydro_38C"/>
    <property type="match status" value="1"/>
</dbReference>
<dbReference type="Proteomes" id="UP000334019">
    <property type="component" value="Chromosome"/>
</dbReference>
<dbReference type="GO" id="GO:0006013">
    <property type="term" value="P:mannose metabolic process"/>
    <property type="evidence" value="ECO:0007669"/>
    <property type="project" value="InterPro"/>
</dbReference>
<keyword evidence="3" id="KW-0378">Hydrolase</keyword>
<dbReference type="PANTHER" id="PTHR46017">
    <property type="entry name" value="ALPHA-MANNOSIDASE 2C1"/>
    <property type="match status" value="1"/>
</dbReference>
<dbReference type="InterPro" id="IPR011013">
    <property type="entry name" value="Gal_mutarotase_sf_dom"/>
</dbReference>
<dbReference type="InterPro" id="IPR028995">
    <property type="entry name" value="Glyco_hydro_57/38_cen_sf"/>
</dbReference>
<dbReference type="RefSeq" id="WP_153758853.1">
    <property type="nucleotide sequence ID" value="NZ_CP045851.1"/>
</dbReference>
<keyword evidence="4" id="KW-0326">Glycosidase</keyword>
<name>A0A5Q2RL10_9ACTN</name>
<dbReference type="InterPro" id="IPR011330">
    <property type="entry name" value="Glyco_hydro/deAcase_b/a-brl"/>
</dbReference>
<dbReference type="GO" id="GO:0009313">
    <property type="term" value="P:oligosaccharide catabolic process"/>
    <property type="evidence" value="ECO:0007669"/>
    <property type="project" value="TreeGrafter"/>
</dbReference>
<dbReference type="SUPFAM" id="SSF88713">
    <property type="entry name" value="Glycoside hydrolase/deacetylase"/>
    <property type="match status" value="1"/>
</dbReference>
<evidence type="ECO:0000313" key="6">
    <source>
        <dbReference type="EMBL" id="QGG94747.1"/>
    </source>
</evidence>
<dbReference type="InterPro" id="IPR037094">
    <property type="entry name" value="Glyco_hydro_38_cen_sf"/>
</dbReference>
<evidence type="ECO:0000256" key="2">
    <source>
        <dbReference type="ARBA" id="ARBA00022723"/>
    </source>
</evidence>
<dbReference type="InterPro" id="IPR011682">
    <property type="entry name" value="Glyco_hydro_38_C"/>
</dbReference>
<evidence type="ECO:0000256" key="1">
    <source>
        <dbReference type="ARBA" id="ARBA00009792"/>
    </source>
</evidence>
<dbReference type="Pfam" id="PF01074">
    <property type="entry name" value="Glyco_hydro_38N"/>
    <property type="match status" value="1"/>
</dbReference>
<dbReference type="SUPFAM" id="SSF88688">
    <property type="entry name" value="Families 57/38 glycoside transferase middle domain"/>
    <property type="match status" value="1"/>
</dbReference>
<dbReference type="Gene3D" id="3.20.110.10">
    <property type="entry name" value="Glycoside hydrolase 38, N terminal domain"/>
    <property type="match status" value="1"/>
</dbReference>
<dbReference type="Gene3D" id="1.20.1270.50">
    <property type="entry name" value="Glycoside hydrolase family 38, central domain"/>
    <property type="match status" value="1"/>
</dbReference>
<dbReference type="SMART" id="SM00872">
    <property type="entry name" value="Alpha-mann_mid"/>
    <property type="match status" value="1"/>
</dbReference>
<dbReference type="PANTHER" id="PTHR46017:SF2">
    <property type="entry name" value="MANNOSYLGLYCERATE HYDROLASE"/>
    <property type="match status" value="1"/>
</dbReference>
<reference evidence="6 7" key="1">
    <citation type="submission" date="2019-11" db="EMBL/GenBank/DDBJ databases">
        <authorList>
            <person name="He Y."/>
        </authorList>
    </citation>
    <scope>NUCLEOTIDE SEQUENCE [LARGE SCALE GENOMIC DNA]</scope>
    <source>
        <strain evidence="6 7">SCSIO 58843</strain>
    </source>
</reference>
<dbReference type="Gene3D" id="2.70.98.30">
    <property type="entry name" value="Golgi alpha-mannosidase II, domain 4"/>
    <property type="match status" value="1"/>
</dbReference>
<keyword evidence="2" id="KW-0479">Metal-binding</keyword>